<dbReference type="InterPro" id="IPR005790">
    <property type="entry name" value="DNA_polIII_delta"/>
</dbReference>
<keyword evidence="12" id="KW-1185">Reference proteome</keyword>
<dbReference type="SUPFAM" id="SSF48019">
    <property type="entry name" value="post-AAA+ oligomerization domain-like"/>
    <property type="match status" value="1"/>
</dbReference>
<keyword evidence="3 11" id="KW-0808">Transferase</keyword>
<feature type="domain" description="DNA polymerase III delta N-terminal" evidence="9">
    <location>
        <begin position="22"/>
        <end position="147"/>
    </location>
</feature>
<keyword evidence="4 11" id="KW-0548">Nucleotidyltransferase</keyword>
<evidence type="ECO:0000313" key="12">
    <source>
        <dbReference type="Proteomes" id="UP000651482"/>
    </source>
</evidence>
<dbReference type="GO" id="GO:0003887">
    <property type="term" value="F:DNA-directed DNA polymerase activity"/>
    <property type="evidence" value="ECO:0007669"/>
    <property type="project" value="UniProtKB-KW"/>
</dbReference>
<sequence>MPEISESELKKQIDTMRLERLYVLFGDESYFVAKHAERLIAKAAGQQFPDFNLQRFSGLDVSIDAVSDAVATLPFLAERKCVAVRNWNPEAFSAEETAKWKKLLTEIPETTVLVLYSPAIRVERKKSAKWKSFLTLAAKNGAVVECKKRDSAEIEKLLCAYAAKQGCTLSRREAGLLMELCGNDLQTLLHETEKLCAYTKEGEITRETIDQVAVRNAETTVFLLAKALVAGNSDRAYALLETLLQQNEKPVTILAVLASSYLDLYRVKAALEGGGGAELPAKVFDYRGKEFRLRAAERDVRGVSMETLRASLQALLETDLALKSSAADGRILLEKLFARLFLLR</sequence>
<name>A0A926D716_9FIRM</name>
<dbReference type="Pfam" id="PF06144">
    <property type="entry name" value="DNA_pol3_delta"/>
    <property type="match status" value="1"/>
</dbReference>
<evidence type="ECO:0000256" key="4">
    <source>
        <dbReference type="ARBA" id="ARBA00022695"/>
    </source>
</evidence>
<dbReference type="Gene3D" id="1.10.8.60">
    <property type="match status" value="1"/>
</dbReference>
<dbReference type="SUPFAM" id="SSF52540">
    <property type="entry name" value="P-loop containing nucleoside triphosphate hydrolases"/>
    <property type="match status" value="1"/>
</dbReference>
<evidence type="ECO:0000256" key="7">
    <source>
        <dbReference type="ARBA" id="ARBA00034754"/>
    </source>
</evidence>
<keyword evidence="6" id="KW-0239">DNA-directed DNA polymerase</keyword>
<dbReference type="PANTHER" id="PTHR34388">
    <property type="entry name" value="DNA POLYMERASE III SUBUNIT DELTA"/>
    <property type="match status" value="1"/>
</dbReference>
<gene>
    <name evidence="11" type="primary">holA</name>
    <name evidence="11" type="ORF">IAG03_02455</name>
</gene>
<evidence type="ECO:0000259" key="9">
    <source>
        <dbReference type="Pfam" id="PF06144"/>
    </source>
</evidence>
<keyword evidence="5" id="KW-0235">DNA replication</keyword>
<dbReference type="InterPro" id="IPR010372">
    <property type="entry name" value="DNA_pol3_delta_N"/>
</dbReference>
<dbReference type="Pfam" id="PF21694">
    <property type="entry name" value="DNA_pol3_delta_C"/>
    <property type="match status" value="1"/>
</dbReference>
<accession>A0A926D716</accession>
<evidence type="ECO:0000313" key="11">
    <source>
        <dbReference type="EMBL" id="MBC8532883.1"/>
    </source>
</evidence>
<dbReference type="GO" id="GO:0003677">
    <property type="term" value="F:DNA binding"/>
    <property type="evidence" value="ECO:0007669"/>
    <property type="project" value="InterPro"/>
</dbReference>
<organism evidence="11 12">
    <name type="scientific">Yeguia hominis</name>
    <dbReference type="NCBI Taxonomy" id="2763662"/>
    <lineage>
        <taxon>Bacteria</taxon>
        <taxon>Bacillati</taxon>
        <taxon>Bacillota</taxon>
        <taxon>Clostridia</taxon>
        <taxon>Eubacteriales</taxon>
        <taxon>Yeguiaceae</taxon>
        <taxon>Yeguia</taxon>
    </lineage>
</organism>
<dbReference type="InterPro" id="IPR008921">
    <property type="entry name" value="DNA_pol3_clamp-load_cplx_C"/>
</dbReference>
<comment type="similarity">
    <text evidence="7">Belongs to the DNA polymerase HolA subunit family.</text>
</comment>
<evidence type="ECO:0000256" key="1">
    <source>
        <dbReference type="ARBA" id="ARBA00012417"/>
    </source>
</evidence>
<proteinExistence type="inferred from homology"/>
<dbReference type="PANTHER" id="PTHR34388:SF1">
    <property type="entry name" value="DNA POLYMERASE III SUBUNIT DELTA"/>
    <property type="match status" value="1"/>
</dbReference>
<dbReference type="NCBIfam" id="TIGR01128">
    <property type="entry name" value="holA"/>
    <property type="match status" value="1"/>
</dbReference>
<dbReference type="Gene3D" id="1.20.272.10">
    <property type="match status" value="1"/>
</dbReference>
<evidence type="ECO:0000256" key="3">
    <source>
        <dbReference type="ARBA" id="ARBA00022679"/>
    </source>
</evidence>
<reference evidence="11" key="1">
    <citation type="submission" date="2020-08" db="EMBL/GenBank/DDBJ databases">
        <title>Genome public.</title>
        <authorList>
            <person name="Liu C."/>
            <person name="Sun Q."/>
        </authorList>
    </citation>
    <scope>NUCLEOTIDE SEQUENCE</scope>
    <source>
        <strain evidence="11">NSJ-40</strain>
    </source>
</reference>
<dbReference type="Proteomes" id="UP000651482">
    <property type="component" value="Unassembled WGS sequence"/>
</dbReference>
<dbReference type="GO" id="GO:0009360">
    <property type="term" value="C:DNA polymerase III complex"/>
    <property type="evidence" value="ECO:0007669"/>
    <property type="project" value="InterPro"/>
</dbReference>
<feature type="domain" description="DNA polymerase III delta subunit-like C-terminal" evidence="10">
    <location>
        <begin position="218"/>
        <end position="339"/>
    </location>
</feature>
<dbReference type="AlphaFoldDB" id="A0A926D716"/>
<dbReference type="InterPro" id="IPR027417">
    <property type="entry name" value="P-loop_NTPase"/>
</dbReference>
<evidence type="ECO:0000256" key="6">
    <source>
        <dbReference type="ARBA" id="ARBA00022932"/>
    </source>
</evidence>
<dbReference type="EMBL" id="JACRSN010000003">
    <property type="protein sequence ID" value="MBC8532883.1"/>
    <property type="molecule type" value="Genomic_DNA"/>
</dbReference>
<dbReference type="GO" id="GO:0006261">
    <property type="term" value="P:DNA-templated DNA replication"/>
    <property type="evidence" value="ECO:0007669"/>
    <property type="project" value="TreeGrafter"/>
</dbReference>
<dbReference type="InterPro" id="IPR048466">
    <property type="entry name" value="DNA_pol3_delta-like_C"/>
</dbReference>
<comment type="catalytic activity">
    <reaction evidence="8">
        <text>DNA(n) + a 2'-deoxyribonucleoside 5'-triphosphate = DNA(n+1) + diphosphate</text>
        <dbReference type="Rhea" id="RHEA:22508"/>
        <dbReference type="Rhea" id="RHEA-COMP:17339"/>
        <dbReference type="Rhea" id="RHEA-COMP:17340"/>
        <dbReference type="ChEBI" id="CHEBI:33019"/>
        <dbReference type="ChEBI" id="CHEBI:61560"/>
        <dbReference type="ChEBI" id="CHEBI:173112"/>
        <dbReference type="EC" id="2.7.7.7"/>
    </reaction>
</comment>
<evidence type="ECO:0000256" key="2">
    <source>
        <dbReference type="ARBA" id="ARBA00017703"/>
    </source>
</evidence>
<dbReference type="RefSeq" id="WP_249318157.1">
    <property type="nucleotide sequence ID" value="NZ_JACRSN010000003.1"/>
</dbReference>
<evidence type="ECO:0000256" key="8">
    <source>
        <dbReference type="ARBA" id="ARBA00049244"/>
    </source>
</evidence>
<dbReference type="Gene3D" id="3.40.50.300">
    <property type="entry name" value="P-loop containing nucleotide triphosphate hydrolases"/>
    <property type="match status" value="1"/>
</dbReference>
<comment type="caution">
    <text evidence="11">The sequence shown here is derived from an EMBL/GenBank/DDBJ whole genome shotgun (WGS) entry which is preliminary data.</text>
</comment>
<evidence type="ECO:0000256" key="5">
    <source>
        <dbReference type="ARBA" id="ARBA00022705"/>
    </source>
</evidence>
<protein>
    <recommendedName>
        <fullName evidence="2">DNA polymerase III subunit delta</fullName>
        <ecNumber evidence="1">2.7.7.7</ecNumber>
    </recommendedName>
</protein>
<evidence type="ECO:0000259" key="10">
    <source>
        <dbReference type="Pfam" id="PF21694"/>
    </source>
</evidence>
<dbReference type="EC" id="2.7.7.7" evidence="1"/>